<evidence type="ECO:0000313" key="2">
    <source>
        <dbReference type="Ensembl" id="ENSPKIP00000022461.1"/>
    </source>
</evidence>
<dbReference type="Proteomes" id="UP000261540">
    <property type="component" value="Unplaced"/>
</dbReference>
<dbReference type="Ensembl" id="ENSPKIT00000003125.1">
    <property type="protein sequence ID" value="ENSPKIP00000022461.1"/>
    <property type="gene ID" value="ENSPKIG00000006459.1"/>
</dbReference>
<sequence length="99" mass="10469">MALVKKTLNKKRSNVNTVDSTVIGQEGTPRHTGKGTRTTQYHAGQGKNTAAIIRPQQTCHPARITAAGHSLLVAPASDGPLKLLQAPSMARQPLLTVPP</sequence>
<feature type="region of interest" description="Disordered" evidence="1">
    <location>
        <begin position="1"/>
        <end position="44"/>
    </location>
</feature>
<organism evidence="2 3">
    <name type="scientific">Paramormyrops kingsleyae</name>
    <dbReference type="NCBI Taxonomy" id="1676925"/>
    <lineage>
        <taxon>Eukaryota</taxon>
        <taxon>Metazoa</taxon>
        <taxon>Chordata</taxon>
        <taxon>Craniata</taxon>
        <taxon>Vertebrata</taxon>
        <taxon>Euteleostomi</taxon>
        <taxon>Actinopterygii</taxon>
        <taxon>Neopterygii</taxon>
        <taxon>Teleostei</taxon>
        <taxon>Osteoglossocephala</taxon>
        <taxon>Osteoglossomorpha</taxon>
        <taxon>Osteoglossiformes</taxon>
        <taxon>Mormyridae</taxon>
        <taxon>Paramormyrops</taxon>
    </lineage>
</organism>
<feature type="compositionally biased region" description="Polar residues" evidence="1">
    <location>
        <begin position="14"/>
        <end position="23"/>
    </location>
</feature>
<reference evidence="2" key="2">
    <citation type="submission" date="2025-09" db="UniProtKB">
        <authorList>
            <consortium name="Ensembl"/>
        </authorList>
    </citation>
    <scope>IDENTIFICATION</scope>
</reference>
<keyword evidence="3" id="KW-1185">Reference proteome</keyword>
<evidence type="ECO:0000313" key="3">
    <source>
        <dbReference type="Proteomes" id="UP000261540"/>
    </source>
</evidence>
<proteinExistence type="predicted"/>
<dbReference type="AlphaFoldDB" id="A0A3B3RXF7"/>
<name>A0A3B3RXF7_9TELE</name>
<reference evidence="2" key="1">
    <citation type="submission" date="2025-08" db="UniProtKB">
        <authorList>
            <consortium name="Ensembl"/>
        </authorList>
    </citation>
    <scope>IDENTIFICATION</scope>
</reference>
<protein>
    <submittedName>
        <fullName evidence="2">Uncharacterized protein</fullName>
    </submittedName>
</protein>
<accession>A0A3B3RXF7</accession>
<evidence type="ECO:0000256" key="1">
    <source>
        <dbReference type="SAM" id="MobiDB-lite"/>
    </source>
</evidence>
<feature type="compositionally biased region" description="Polar residues" evidence="1">
    <location>
        <begin position="35"/>
        <end position="44"/>
    </location>
</feature>